<organism evidence="2 3">
    <name type="scientific">Ruminiclostridium cellobioparum subsp. termitidis CT1112</name>
    <dbReference type="NCBI Taxonomy" id="1195236"/>
    <lineage>
        <taxon>Bacteria</taxon>
        <taxon>Bacillati</taxon>
        <taxon>Bacillota</taxon>
        <taxon>Clostridia</taxon>
        <taxon>Eubacteriales</taxon>
        <taxon>Oscillospiraceae</taxon>
        <taxon>Ruminiclostridium</taxon>
    </lineage>
</organism>
<feature type="transmembrane region" description="Helical" evidence="1">
    <location>
        <begin position="456"/>
        <end position="479"/>
    </location>
</feature>
<proteinExistence type="predicted"/>
<sequence>MRAMMFLLRKSYANKLKRAFSSLLSTVLTILAVGGVGLTFVMAFRIDRPLVSGAGAETILAGLVLMIGLILYNSFLSRDTGILTMADATYMFTGPFERRTVLAYIIISTAPGAALTGFFICFYIPYFLGSLLTVPKFLVVLLLISLMFGCIYLSYYYIYIVDTEKTGFKKKARYVLFAFIGLLAAAFVVQMLANGLSITAAGKKYFTHWWYNWVPLFGWTKWAINSLLTGNYLTGLLPAASLLVLTNIALGIALYNVKADFYEKTLEDSTNLQKLMEDYKANGSADARSLAKLRKKASFVRYYEGAAAIFSRQVLENKKISFMSNMRQVFVGIFYIIIGKVFGLDFSFVFAMVSFGALSMSLGDSWHRDFKKPYVYLIPAGSFQKVVFSVLPGLIKSVLSGSVSIALGALVFNIGAQQILAYVIIFASFSILFVFAEVFTYRIIGGGASAMVVAFMRILFVMATCIPALAVLIVVMILFQGVPDLLTISLGMLGINILSSALLAFFSRGIFEKSELMS</sequence>
<feature type="transmembrane region" description="Helical" evidence="1">
    <location>
        <begin position="398"/>
        <end position="416"/>
    </location>
</feature>
<reference evidence="2 3" key="1">
    <citation type="journal article" date="2013" name="Genome Announc.">
        <title>Draft Genome Sequence of the Cellulolytic, Mesophilic, Anaerobic Bacterium Clostridium termitidis Strain CT1112 (DSM 5398).</title>
        <authorList>
            <person name="Lal S."/>
            <person name="Ramachandran U."/>
            <person name="Zhang X."/>
            <person name="Munir R."/>
            <person name="Sparling R."/>
            <person name="Levin D.B."/>
        </authorList>
    </citation>
    <scope>NUCLEOTIDE SEQUENCE [LARGE SCALE GENOMIC DNA]</scope>
    <source>
        <strain evidence="2 3">CT1112</strain>
    </source>
</reference>
<dbReference type="InterPro" id="IPR031584">
    <property type="entry name" value="Put_ABC_export"/>
</dbReference>
<keyword evidence="1" id="KW-0472">Membrane</keyword>
<keyword evidence="1" id="KW-1133">Transmembrane helix</keyword>
<evidence type="ECO:0008006" key="4">
    <source>
        <dbReference type="Google" id="ProtNLM"/>
    </source>
</evidence>
<dbReference type="EMBL" id="AORV01000045">
    <property type="protein sequence ID" value="EMS70912.1"/>
    <property type="molecule type" value="Genomic_DNA"/>
</dbReference>
<dbReference type="STRING" id="1195236.CTER_3324"/>
<feature type="transmembrane region" description="Helical" evidence="1">
    <location>
        <begin position="101"/>
        <end position="125"/>
    </location>
</feature>
<feature type="transmembrane region" description="Helical" evidence="1">
    <location>
        <begin position="50"/>
        <end position="72"/>
    </location>
</feature>
<comment type="caution">
    <text evidence="2">The sequence shown here is derived from an EMBL/GenBank/DDBJ whole genome shotgun (WGS) entry which is preliminary data.</text>
</comment>
<evidence type="ECO:0000313" key="3">
    <source>
        <dbReference type="Proteomes" id="UP000014155"/>
    </source>
</evidence>
<dbReference type="AlphaFoldDB" id="S0FHI9"/>
<keyword evidence="1" id="KW-0812">Transmembrane</keyword>
<dbReference type="Pfam" id="PF16962">
    <property type="entry name" value="ABC_export"/>
    <property type="match status" value="1"/>
</dbReference>
<gene>
    <name evidence="2" type="ORF">CTER_3324</name>
</gene>
<name>S0FHI9_RUMCE</name>
<feature type="transmembrane region" description="Helical" evidence="1">
    <location>
        <begin position="20"/>
        <end position="44"/>
    </location>
</feature>
<feature type="transmembrane region" description="Helical" evidence="1">
    <location>
        <begin position="236"/>
        <end position="257"/>
    </location>
</feature>
<dbReference type="RefSeq" id="WP_004627391.1">
    <property type="nucleotide sequence ID" value="NZ_AORV01000045.1"/>
</dbReference>
<accession>S0FHI9</accession>
<dbReference type="PATRIC" id="fig|1195236.3.peg.3552"/>
<feature type="transmembrane region" description="Helical" evidence="1">
    <location>
        <begin position="137"/>
        <end position="160"/>
    </location>
</feature>
<feature type="transmembrane region" description="Helical" evidence="1">
    <location>
        <begin position="172"/>
        <end position="193"/>
    </location>
</feature>
<feature type="transmembrane region" description="Helical" evidence="1">
    <location>
        <begin position="422"/>
        <end position="444"/>
    </location>
</feature>
<evidence type="ECO:0000313" key="2">
    <source>
        <dbReference type="EMBL" id="EMS70912.1"/>
    </source>
</evidence>
<evidence type="ECO:0000256" key="1">
    <source>
        <dbReference type="SAM" id="Phobius"/>
    </source>
</evidence>
<protein>
    <recommendedName>
        <fullName evidence="4">ABC exporter</fullName>
    </recommendedName>
</protein>
<dbReference type="Proteomes" id="UP000014155">
    <property type="component" value="Unassembled WGS sequence"/>
</dbReference>
<dbReference type="eggNOG" id="ENOG5033T14">
    <property type="taxonomic scope" value="Bacteria"/>
</dbReference>
<feature type="transmembrane region" description="Helical" evidence="1">
    <location>
        <begin position="485"/>
        <end position="506"/>
    </location>
</feature>
<feature type="transmembrane region" description="Helical" evidence="1">
    <location>
        <begin position="329"/>
        <end position="353"/>
    </location>
</feature>
<keyword evidence="3" id="KW-1185">Reference proteome</keyword>